<dbReference type="CDD" id="cd18186">
    <property type="entry name" value="BTB_POZ_ZBTB_KLHL-like"/>
    <property type="match status" value="1"/>
</dbReference>
<dbReference type="PANTHER" id="PTHR19411">
    <property type="entry name" value="PROTEIN BUD31-RELATED"/>
    <property type="match status" value="1"/>
</dbReference>
<evidence type="ECO:0000256" key="5">
    <source>
        <dbReference type="SAM" id="MobiDB-lite"/>
    </source>
</evidence>
<feature type="compositionally biased region" description="Basic residues" evidence="5">
    <location>
        <begin position="1"/>
        <end position="13"/>
    </location>
</feature>
<dbReference type="AlphaFoldDB" id="A0A6A6L4Y1"/>
<comment type="caution">
    <text evidence="7">The sequence shown here is derived from an EMBL/GenBank/DDBJ whole genome shotgun (WGS) entry which is preliminary data.</text>
</comment>
<dbReference type="GO" id="GO:0000398">
    <property type="term" value="P:mRNA splicing, via spliceosome"/>
    <property type="evidence" value="ECO:0007669"/>
    <property type="project" value="TreeGrafter"/>
</dbReference>
<keyword evidence="6" id="KW-0472">Membrane</keyword>
<dbReference type="PROSITE" id="PS00997">
    <property type="entry name" value="G10_1"/>
    <property type="match status" value="1"/>
</dbReference>
<dbReference type="SUPFAM" id="SSF54695">
    <property type="entry name" value="POZ domain"/>
    <property type="match status" value="1"/>
</dbReference>
<evidence type="ECO:0000256" key="3">
    <source>
        <dbReference type="ARBA" id="ARBA00005287"/>
    </source>
</evidence>
<dbReference type="InterPro" id="IPR006553">
    <property type="entry name" value="Leu-rich_rpt_Cys-con_subtyp"/>
</dbReference>
<dbReference type="InterPro" id="IPR011333">
    <property type="entry name" value="SKP1/BTB/POZ_sf"/>
</dbReference>
<dbReference type="PANTHER" id="PTHR19411:SF0">
    <property type="entry name" value="PROTEIN BUD31 HOMOLOG"/>
    <property type="match status" value="1"/>
</dbReference>
<comment type="pathway">
    <text evidence="2">Protein modification; protein ubiquitination.</text>
</comment>
<dbReference type="InterPro" id="IPR032675">
    <property type="entry name" value="LRR_dom_sf"/>
</dbReference>
<dbReference type="Pfam" id="PF01125">
    <property type="entry name" value="BUD31"/>
    <property type="match status" value="1"/>
</dbReference>
<evidence type="ECO:0000256" key="2">
    <source>
        <dbReference type="ARBA" id="ARBA00004906"/>
    </source>
</evidence>
<name>A0A6A6L4Y1_HEVBR</name>
<reference evidence="7 8" key="1">
    <citation type="journal article" date="2020" name="Mol. Plant">
        <title>The Chromosome-Based Rubber Tree Genome Provides New Insights into Spurge Genome Evolution and Rubber Biosynthesis.</title>
        <authorList>
            <person name="Liu J."/>
            <person name="Shi C."/>
            <person name="Shi C.C."/>
            <person name="Li W."/>
            <person name="Zhang Q.J."/>
            <person name="Zhang Y."/>
            <person name="Li K."/>
            <person name="Lu H.F."/>
            <person name="Shi C."/>
            <person name="Zhu S.T."/>
            <person name="Xiao Z.Y."/>
            <person name="Nan H."/>
            <person name="Yue Y."/>
            <person name="Zhu X.G."/>
            <person name="Wu Y."/>
            <person name="Hong X.N."/>
            <person name="Fan G.Y."/>
            <person name="Tong Y."/>
            <person name="Zhang D."/>
            <person name="Mao C.L."/>
            <person name="Liu Y.L."/>
            <person name="Hao S.J."/>
            <person name="Liu W.Q."/>
            <person name="Lv M.Q."/>
            <person name="Zhang H.B."/>
            <person name="Liu Y."/>
            <person name="Hu-Tang G.R."/>
            <person name="Wang J.P."/>
            <person name="Wang J.H."/>
            <person name="Sun Y.H."/>
            <person name="Ni S.B."/>
            <person name="Chen W.B."/>
            <person name="Zhang X.C."/>
            <person name="Jiao Y.N."/>
            <person name="Eichler E.E."/>
            <person name="Li G.H."/>
            <person name="Liu X."/>
            <person name="Gao L.Z."/>
        </authorList>
    </citation>
    <scope>NUCLEOTIDE SEQUENCE [LARGE SCALE GENOMIC DNA]</scope>
    <source>
        <strain evidence="8">cv. GT1</strain>
        <tissue evidence="7">Leaf</tissue>
    </source>
</reference>
<dbReference type="InterPro" id="IPR018230">
    <property type="entry name" value="BUD31/G10-rel_CS"/>
</dbReference>
<dbReference type="Gene3D" id="3.80.10.10">
    <property type="entry name" value="Ribonuclease Inhibitor"/>
    <property type="match status" value="2"/>
</dbReference>
<gene>
    <name evidence="7" type="ORF">GH714_038330</name>
</gene>
<proteinExistence type="inferred from homology"/>
<evidence type="ECO:0000256" key="6">
    <source>
        <dbReference type="SAM" id="Phobius"/>
    </source>
</evidence>
<keyword evidence="6" id="KW-0812">Transmembrane</keyword>
<dbReference type="PRINTS" id="PR00322">
    <property type="entry name" value="G10"/>
</dbReference>
<keyword evidence="4" id="KW-0539">Nucleus</keyword>
<dbReference type="InterPro" id="IPR001748">
    <property type="entry name" value="BUD31"/>
</dbReference>
<keyword evidence="8" id="KW-1185">Reference proteome</keyword>
<evidence type="ECO:0000313" key="7">
    <source>
        <dbReference type="EMBL" id="KAF2296472.1"/>
    </source>
</evidence>
<protein>
    <submittedName>
        <fullName evidence="7">Uncharacterized protein</fullName>
    </submittedName>
</protein>
<evidence type="ECO:0000313" key="8">
    <source>
        <dbReference type="Proteomes" id="UP000467840"/>
    </source>
</evidence>
<feature type="region of interest" description="Disordered" evidence="5">
    <location>
        <begin position="1"/>
        <end position="22"/>
    </location>
</feature>
<dbReference type="Proteomes" id="UP000467840">
    <property type="component" value="Chromosome 7"/>
</dbReference>
<dbReference type="Gene3D" id="3.30.710.10">
    <property type="entry name" value="Potassium Channel Kv1.1, Chain A"/>
    <property type="match status" value="1"/>
</dbReference>
<sequence>MSKTCPRKRKNSKNGRDVGKANQTDLRVLHLDSIRLPASGRPILASYSWHQGQMMNSSLSYAQTPIQSNTHRNFISTTDIHNWDLSAILRCQTVKIKAHRHRLAEQSSISMAFSAEALVGLLPSLVQLSVNICESNLSCVSIQWNMEVFINVLKCVYGCKVDVTSKTFLSLFEAALYFGAESLLLKCKIWLSEASSTKGPGLHEIQLDDLIHIWNFGLEHVMFHSEMHLSDALLVWLNANTEKLQPFGKVEDDCTGILKQIRISLLPLWFAAGKRRSCYFTELAEESIDTIFRLLKIPPADSIGVFEDGDLDHLRIRVTEYSKKVNLSGCPQITSVILLLSLLPSYRVDLMLRKSIRQSLINLERLSTSRDQCGSGILHGLPSTLSFEAVEEVDISKCPRLHLESTIEIFFKSFPSLRKLRATHLLNFKTTTLHKLMLKCPLISEVDLTIDITSLIPAQVSVISSSRAIMPLVSSNSFSAGNNFLDMTSYHSQPSVSTITRLILEGRSDISDLDLQYITGLCVSLRYINLKGCISVTDTGMSNLIRRCGVNERSLLDLISQTQALISLCLRDTHLVDDALYSFPGSSLETLDVCNTMVSGAALSHVVNGNPALKCLNARGCKNLIHQGSNASGVELSSSYSCRDLYAVLGKKCKLEEIALGWGFSWFSLVALRPAIMSLRAISVGLGGSLGEDALRLLPTTCPMLESIVLCFQVISNAIIINIMRSLRHLQALALCYCLGDISTSSFKNSVTNLRKLRLERVTPQMTDNDLVVLTQNCASLVEFSLVGCRLLTSDSLSLISQGWPGLISIHLEDCGEVTATGVSSLFNCRALEDILLRHNGSGIASSFILDAASKMPMLRQVSLDLCDALEAENDTHDGKRKCEALWPIFKIAHQKSRYIFDLYHRQKEISKELYEFCLDQGYADRNLIAKWKKPGYERLCCLRCMQPRDHNFATTCVCRVPKNLREEKVIEIGPDAFCFEVVLSLWFCLLRCPPFQNESRIAWLSAASLLLLLLLYLARMSNLGVSGEPTG</sequence>
<organism evidence="7 8">
    <name type="scientific">Hevea brasiliensis</name>
    <name type="common">Para rubber tree</name>
    <name type="synonym">Siphonia brasiliensis</name>
    <dbReference type="NCBI Taxonomy" id="3981"/>
    <lineage>
        <taxon>Eukaryota</taxon>
        <taxon>Viridiplantae</taxon>
        <taxon>Streptophyta</taxon>
        <taxon>Embryophyta</taxon>
        <taxon>Tracheophyta</taxon>
        <taxon>Spermatophyta</taxon>
        <taxon>Magnoliopsida</taxon>
        <taxon>eudicotyledons</taxon>
        <taxon>Gunneridae</taxon>
        <taxon>Pentapetalae</taxon>
        <taxon>rosids</taxon>
        <taxon>fabids</taxon>
        <taxon>Malpighiales</taxon>
        <taxon>Euphorbiaceae</taxon>
        <taxon>Crotonoideae</taxon>
        <taxon>Micrandreae</taxon>
        <taxon>Hevea</taxon>
    </lineage>
</organism>
<dbReference type="EMBL" id="JAAGAX010000013">
    <property type="protein sequence ID" value="KAF2296472.1"/>
    <property type="molecule type" value="Genomic_DNA"/>
</dbReference>
<dbReference type="SUPFAM" id="SSF52047">
    <property type="entry name" value="RNI-like"/>
    <property type="match status" value="2"/>
</dbReference>
<comment type="similarity">
    <text evidence="3">Belongs to the BUD31 (G10) family.</text>
</comment>
<evidence type="ECO:0000256" key="4">
    <source>
        <dbReference type="ARBA" id="ARBA00023242"/>
    </source>
</evidence>
<accession>A0A6A6L4Y1</accession>
<feature type="transmembrane region" description="Helical" evidence="6">
    <location>
        <begin position="1002"/>
        <end position="1019"/>
    </location>
</feature>
<dbReference type="GO" id="GO:0005681">
    <property type="term" value="C:spliceosomal complex"/>
    <property type="evidence" value="ECO:0007669"/>
    <property type="project" value="TreeGrafter"/>
</dbReference>
<keyword evidence="6" id="KW-1133">Transmembrane helix</keyword>
<evidence type="ECO:0000256" key="1">
    <source>
        <dbReference type="ARBA" id="ARBA00004123"/>
    </source>
</evidence>
<comment type="subcellular location">
    <subcellularLocation>
        <location evidence="1">Nucleus</location>
    </subcellularLocation>
</comment>
<dbReference type="SMART" id="SM00367">
    <property type="entry name" value="LRR_CC"/>
    <property type="match status" value="6"/>
</dbReference>